<evidence type="ECO:0000313" key="1">
    <source>
        <dbReference type="EMBL" id="GMQ64001.1"/>
    </source>
</evidence>
<sequence length="517" mass="56483">MSNINKSIQDMYERKNKLLQGGGQARIDRQHAAGKMTARERIDMLLDPNSFVEVGAYMKHRSTDFGLDKVEAPGDGVVTGYGTIDGSLVYVYAQDFTVMGGSLGEIHAQKICKVMDMAMKTGAPIIGINDSGGARVQEGIDALSGFGEIFYRNTKASGIIPQISVIMGPCAGGAVYSPAITDFIFMVDNTSQMFITGPEVIKTVTGEEITKEELGGAYVHASKSGVAHFNYTDEAECIKEVRRLINYLPSNYLEEPMELDMQDDPNRKSSRLVDIMPDTPSKAYDMRKVINEIIDANSFIEVHKAYAQNIIVGLAKMNNDTVGIVANQPQFLAGALDVNASDKAARFVRFCDSFNIPIVTLTDVPGYFPGVTQEHSGIIRHGAKLLYAYCEATVPKINVILRKAYGGAYIAMSSKHLGSDIVLAWPTAEIAVMGAQGAANIIFSKDIKNADDPVAMREQKVKEYRDNFANPYVAASRGYVDVVIEPMMTRPYIISALQSLKSKREEGPSKKHGNIPL</sequence>
<accession>A0ACB5UM10</accession>
<proteinExistence type="predicted"/>
<dbReference type="EMBL" id="BTPU01000059">
    <property type="protein sequence ID" value="GMQ64001.1"/>
    <property type="molecule type" value="Genomic_DNA"/>
</dbReference>
<name>A0ACB5UM10_9FIRM</name>
<reference evidence="1" key="1">
    <citation type="submission" date="2023-09" db="EMBL/GenBank/DDBJ databases">
        <title>Vallitalea sediminicola and Vallitalea maricola sp. nov., anaerobic bacteria isolated from marine sediment.</title>
        <authorList>
            <person name="Hirano S."/>
            <person name="Maeda A."/>
            <person name="Terahara T."/>
            <person name="Mori K."/>
            <person name="Hamada M."/>
            <person name="Matsumoto R."/>
            <person name="Kobayashi T."/>
        </authorList>
    </citation>
    <scope>NUCLEOTIDE SEQUENCE</scope>
    <source>
        <strain evidence="1">AN17-2</strain>
    </source>
</reference>
<comment type="caution">
    <text evidence="1">The sequence shown here is derived from an EMBL/GenBank/DDBJ whole genome shotgun (WGS) entry which is preliminary data.</text>
</comment>
<keyword evidence="2" id="KW-1185">Reference proteome</keyword>
<evidence type="ECO:0000313" key="2">
    <source>
        <dbReference type="Proteomes" id="UP001374599"/>
    </source>
</evidence>
<protein>
    <submittedName>
        <fullName evidence="1">Carboxyl transferase domain-containing protein</fullName>
    </submittedName>
</protein>
<keyword evidence="1" id="KW-0808">Transferase</keyword>
<organism evidence="1 2">
    <name type="scientific">Vallitalea maricola</name>
    <dbReference type="NCBI Taxonomy" id="3074433"/>
    <lineage>
        <taxon>Bacteria</taxon>
        <taxon>Bacillati</taxon>
        <taxon>Bacillota</taxon>
        <taxon>Clostridia</taxon>
        <taxon>Lachnospirales</taxon>
        <taxon>Vallitaleaceae</taxon>
        <taxon>Vallitalea</taxon>
    </lineage>
</organism>
<dbReference type="Proteomes" id="UP001374599">
    <property type="component" value="Unassembled WGS sequence"/>
</dbReference>
<gene>
    <name evidence="1" type="ORF">AN2V17_32380</name>
</gene>